<evidence type="ECO:0000313" key="4">
    <source>
        <dbReference type="Proteomes" id="UP001223079"/>
    </source>
</evidence>
<dbReference type="Proteomes" id="UP001223079">
    <property type="component" value="Unassembled WGS sequence"/>
</dbReference>
<dbReference type="PROSITE" id="PS50206">
    <property type="entry name" value="RHODANESE_3"/>
    <property type="match status" value="1"/>
</dbReference>
<dbReference type="InterPro" id="IPR036873">
    <property type="entry name" value="Rhodanese-like_dom_sf"/>
</dbReference>
<keyword evidence="1" id="KW-0472">Membrane</keyword>
<dbReference type="Pfam" id="PF00581">
    <property type="entry name" value="Rhodanese"/>
    <property type="match status" value="1"/>
</dbReference>
<keyword evidence="4" id="KW-1185">Reference proteome</keyword>
<protein>
    <submittedName>
        <fullName evidence="3">Rhodanese-related sulfurtransferase</fullName>
    </submittedName>
</protein>
<organism evidence="3 4">
    <name type="scientific">Streptococcus moroccensis</name>
    <dbReference type="NCBI Taxonomy" id="1451356"/>
    <lineage>
        <taxon>Bacteria</taxon>
        <taxon>Bacillati</taxon>
        <taxon>Bacillota</taxon>
        <taxon>Bacilli</taxon>
        <taxon>Lactobacillales</taxon>
        <taxon>Streptococcaceae</taxon>
        <taxon>Streptococcus</taxon>
    </lineage>
</organism>
<dbReference type="PANTHER" id="PTHR43031:SF18">
    <property type="entry name" value="RHODANESE-RELATED SULFURTRANSFERASES"/>
    <property type="match status" value="1"/>
</dbReference>
<keyword evidence="1" id="KW-1133">Transmembrane helix</keyword>
<dbReference type="CDD" id="cd00158">
    <property type="entry name" value="RHOD"/>
    <property type="match status" value="1"/>
</dbReference>
<dbReference type="InterPro" id="IPR001763">
    <property type="entry name" value="Rhodanese-like_dom"/>
</dbReference>
<sequence>MNNWLILGLTVVIVAAYIGYRYWRLRQAATLLENDDFRHMMRSGQLIDVRDPSAFNRKHILGARNIPQAQLKDSLSALRKDKPVLLYENLRGGLVTNAAFLLKKNGFKEIYILSYGLENWEGKVKENKVV</sequence>
<feature type="domain" description="Rhodanese" evidence="2">
    <location>
        <begin position="40"/>
        <end position="129"/>
    </location>
</feature>
<dbReference type="SUPFAM" id="SSF52821">
    <property type="entry name" value="Rhodanese/Cell cycle control phosphatase"/>
    <property type="match status" value="1"/>
</dbReference>
<evidence type="ECO:0000313" key="3">
    <source>
        <dbReference type="EMBL" id="MDQ0221496.1"/>
    </source>
</evidence>
<dbReference type="Gene3D" id="3.40.250.10">
    <property type="entry name" value="Rhodanese-like domain"/>
    <property type="match status" value="1"/>
</dbReference>
<proteinExistence type="predicted"/>
<name>A0ABT9YPE5_9STRE</name>
<dbReference type="SMART" id="SM00450">
    <property type="entry name" value="RHOD"/>
    <property type="match status" value="1"/>
</dbReference>
<dbReference type="EMBL" id="JAUSTM010000001">
    <property type="protein sequence ID" value="MDQ0221496.1"/>
    <property type="molecule type" value="Genomic_DNA"/>
</dbReference>
<evidence type="ECO:0000259" key="2">
    <source>
        <dbReference type="PROSITE" id="PS50206"/>
    </source>
</evidence>
<evidence type="ECO:0000256" key="1">
    <source>
        <dbReference type="SAM" id="Phobius"/>
    </source>
</evidence>
<dbReference type="InterPro" id="IPR050229">
    <property type="entry name" value="GlpE_sulfurtransferase"/>
</dbReference>
<dbReference type="PANTHER" id="PTHR43031">
    <property type="entry name" value="FAD-DEPENDENT OXIDOREDUCTASE"/>
    <property type="match status" value="1"/>
</dbReference>
<accession>A0ABT9YPE5</accession>
<reference evidence="3 4" key="1">
    <citation type="submission" date="2023-07" db="EMBL/GenBank/DDBJ databases">
        <title>Genomic Encyclopedia of Type Strains, Phase IV (KMG-IV): sequencing the most valuable type-strain genomes for metagenomic binning, comparative biology and taxonomic classification.</title>
        <authorList>
            <person name="Goeker M."/>
        </authorList>
    </citation>
    <scope>NUCLEOTIDE SEQUENCE [LARGE SCALE GENOMIC DNA]</scope>
    <source>
        <strain evidence="3 4">DSM 105143</strain>
    </source>
</reference>
<feature type="transmembrane region" description="Helical" evidence="1">
    <location>
        <begin position="6"/>
        <end position="23"/>
    </location>
</feature>
<gene>
    <name evidence="3" type="ORF">J2S23_000027</name>
</gene>
<dbReference type="RefSeq" id="WP_307120737.1">
    <property type="nucleotide sequence ID" value="NZ_JAUSTM010000001.1"/>
</dbReference>
<comment type="caution">
    <text evidence="3">The sequence shown here is derived from an EMBL/GenBank/DDBJ whole genome shotgun (WGS) entry which is preliminary data.</text>
</comment>
<keyword evidence="1" id="KW-0812">Transmembrane</keyword>